<dbReference type="RefSeq" id="XP_007930129.1">
    <property type="nucleotide sequence ID" value="XM_007931938.1"/>
</dbReference>
<reference evidence="2 3" key="1">
    <citation type="journal article" date="2012" name="PLoS Pathog.">
        <title>Diverse lifestyles and strategies of plant pathogenesis encoded in the genomes of eighteen Dothideomycetes fungi.</title>
        <authorList>
            <person name="Ohm R.A."/>
            <person name="Feau N."/>
            <person name="Henrissat B."/>
            <person name="Schoch C.L."/>
            <person name="Horwitz B.A."/>
            <person name="Barry K.W."/>
            <person name="Condon B.J."/>
            <person name="Copeland A.C."/>
            <person name="Dhillon B."/>
            <person name="Glaser F."/>
            <person name="Hesse C.N."/>
            <person name="Kosti I."/>
            <person name="LaButti K."/>
            <person name="Lindquist E.A."/>
            <person name="Lucas S."/>
            <person name="Salamov A.A."/>
            <person name="Bradshaw R.E."/>
            <person name="Ciuffetti L."/>
            <person name="Hamelin R.C."/>
            <person name="Kema G.H.J."/>
            <person name="Lawrence C."/>
            <person name="Scott J.A."/>
            <person name="Spatafora J.W."/>
            <person name="Turgeon B.G."/>
            <person name="de Wit P.J.G.M."/>
            <person name="Zhong S."/>
            <person name="Goodwin S.B."/>
            <person name="Grigoriev I.V."/>
        </authorList>
    </citation>
    <scope>NUCLEOTIDE SEQUENCE [LARGE SCALE GENOMIC DNA]</scope>
    <source>
        <strain evidence="2 3">CIRAD86</strain>
    </source>
</reference>
<keyword evidence="3" id="KW-1185">Reference proteome</keyword>
<evidence type="ECO:0000256" key="1">
    <source>
        <dbReference type="SAM" id="MobiDB-lite"/>
    </source>
</evidence>
<accession>M2YNU2</accession>
<evidence type="ECO:0000313" key="3">
    <source>
        <dbReference type="Proteomes" id="UP000016932"/>
    </source>
</evidence>
<evidence type="ECO:0000313" key="2">
    <source>
        <dbReference type="EMBL" id="EME79410.1"/>
    </source>
</evidence>
<proteinExistence type="predicted"/>
<sequence>MSAATSDYLDQDRTTTLEVTTQQTAYLTSSETVAYSTAESAYLDQDQTAESTTTGSDYLTSKETFTIVPSAPISQYLQTGKTVTPSPASAAQSEYVQTRETIRPVATTFLVVSTSQSAVIVPITQSSSDRTTVQSNTRSAYLTQGDHTRTSTYLTVVASASSTAYVPVLVTRTVTSTSGGQRPTTTSGQDGADSEPVGHGKSTVVVISWNQSQIFLSTYLAVLLAVIYRLLFSVVHNIESMSPRYLCIQIH</sequence>
<gene>
    <name evidence="2" type="ORF">MYCFIDRAFT_199173</name>
</gene>
<dbReference type="Proteomes" id="UP000016932">
    <property type="component" value="Unassembled WGS sequence"/>
</dbReference>
<dbReference type="EMBL" id="KB446562">
    <property type="protein sequence ID" value="EME79410.1"/>
    <property type="molecule type" value="Genomic_DNA"/>
</dbReference>
<dbReference type="GeneID" id="19335781"/>
<feature type="compositionally biased region" description="Polar residues" evidence="1">
    <location>
        <begin position="176"/>
        <end position="189"/>
    </location>
</feature>
<name>M2YNU2_PSEFD</name>
<dbReference type="HOGENOM" id="CLU_1107516_0_0_1"/>
<dbReference type="VEuPathDB" id="FungiDB:MYCFIDRAFT_199173"/>
<organism evidence="2 3">
    <name type="scientific">Pseudocercospora fijiensis (strain CIRAD86)</name>
    <name type="common">Black leaf streak disease fungus</name>
    <name type="synonym">Mycosphaerella fijiensis</name>
    <dbReference type="NCBI Taxonomy" id="383855"/>
    <lineage>
        <taxon>Eukaryota</taxon>
        <taxon>Fungi</taxon>
        <taxon>Dikarya</taxon>
        <taxon>Ascomycota</taxon>
        <taxon>Pezizomycotina</taxon>
        <taxon>Dothideomycetes</taxon>
        <taxon>Dothideomycetidae</taxon>
        <taxon>Mycosphaerellales</taxon>
        <taxon>Mycosphaerellaceae</taxon>
        <taxon>Pseudocercospora</taxon>
    </lineage>
</organism>
<feature type="region of interest" description="Disordered" evidence="1">
    <location>
        <begin position="176"/>
        <end position="197"/>
    </location>
</feature>
<dbReference type="KEGG" id="pfj:MYCFIDRAFT_199173"/>
<dbReference type="OrthoDB" id="5428901at2759"/>
<dbReference type="AlphaFoldDB" id="M2YNU2"/>
<dbReference type="STRING" id="383855.M2YNU2"/>
<protein>
    <submittedName>
        <fullName evidence="2">Uncharacterized protein</fullName>
    </submittedName>
</protein>